<dbReference type="RefSeq" id="WP_425347202.1">
    <property type="nucleotide sequence ID" value="NZ_JBGUBD010000018.1"/>
</dbReference>
<evidence type="ECO:0000313" key="1">
    <source>
        <dbReference type="EMBL" id="MFA9480281.1"/>
    </source>
</evidence>
<accession>A0ABV4UBL8</accession>
<gene>
    <name evidence="1" type="ORF">ACERK3_18565</name>
</gene>
<comment type="caution">
    <text evidence="1">The sequence shown here is derived from an EMBL/GenBank/DDBJ whole genome shotgun (WGS) entry which is preliminary data.</text>
</comment>
<dbReference type="EMBL" id="JBGUBD010000018">
    <property type="protein sequence ID" value="MFA9480281.1"/>
    <property type="molecule type" value="Genomic_DNA"/>
</dbReference>
<name>A0ABV4UBL8_9BACT</name>
<dbReference type="Proteomes" id="UP001575105">
    <property type="component" value="Unassembled WGS sequence"/>
</dbReference>
<reference evidence="1 2" key="1">
    <citation type="submission" date="2024-08" db="EMBL/GenBank/DDBJ databases">
        <title>Whole-genome sequencing of halo(alkali)philic microorganisms from hypersaline lakes.</title>
        <authorList>
            <person name="Sorokin D.Y."/>
            <person name="Merkel A.Y."/>
            <person name="Messina E."/>
            <person name="Yakimov M."/>
        </authorList>
    </citation>
    <scope>NUCLEOTIDE SEQUENCE [LARGE SCALE GENOMIC DNA]</scope>
    <source>
        <strain evidence="1 2">AB-hyl4</strain>
    </source>
</reference>
<proteinExistence type="predicted"/>
<protein>
    <submittedName>
        <fullName evidence="1">Uncharacterized protein</fullName>
    </submittedName>
</protein>
<keyword evidence="2" id="KW-1185">Reference proteome</keyword>
<organism evidence="1 2">
    <name type="scientific">Natronomicrosphaera hydrolytica</name>
    <dbReference type="NCBI Taxonomy" id="3242702"/>
    <lineage>
        <taxon>Bacteria</taxon>
        <taxon>Pseudomonadati</taxon>
        <taxon>Planctomycetota</taxon>
        <taxon>Phycisphaerae</taxon>
        <taxon>Phycisphaerales</taxon>
        <taxon>Phycisphaeraceae</taxon>
        <taxon>Natronomicrosphaera</taxon>
    </lineage>
</organism>
<sequence length="50" mass="5640">MFLSISEKDAGDHVADQLVTVQSTEALLRRLGQLEDHRERGDEYPGGGWR</sequence>
<evidence type="ECO:0000313" key="2">
    <source>
        <dbReference type="Proteomes" id="UP001575105"/>
    </source>
</evidence>